<reference evidence="7 8" key="1">
    <citation type="submission" date="2018-07" db="EMBL/GenBank/DDBJ databases">
        <title>Dyadobacter roseus sp. nov., isolated from rose rhizosphere soil.</title>
        <authorList>
            <person name="Chen L."/>
        </authorList>
    </citation>
    <scope>NUCLEOTIDE SEQUENCE [LARGE SCALE GENOMIC DNA]</scope>
    <source>
        <strain evidence="7 8">RS19</strain>
    </source>
</reference>
<keyword evidence="3 5" id="KW-1133">Transmembrane helix</keyword>
<comment type="subcellular location">
    <subcellularLocation>
        <location evidence="1">Membrane</location>
        <topology evidence="1">Multi-pass membrane protein</topology>
    </subcellularLocation>
</comment>
<proteinExistence type="predicted"/>
<evidence type="ECO:0000256" key="2">
    <source>
        <dbReference type="ARBA" id="ARBA00022692"/>
    </source>
</evidence>
<dbReference type="EMBL" id="QNUL01000012">
    <property type="protein sequence ID" value="REA60185.1"/>
    <property type="molecule type" value="Genomic_DNA"/>
</dbReference>
<accession>A0A3D8Y9M0</accession>
<evidence type="ECO:0000256" key="4">
    <source>
        <dbReference type="ARBA" id="ARBA00023136"/>
    </source>
</evidence>
<evidence type="ECO:0000313" key="7">
    <source>
        <dbReference type="EMBL" id="REA60185.1"/>
    </source>
</evidence>
<dbReference type="UniPathway" id="UPA00895"/>
<evidence type="ECO:0000256" key="5">
    <source>
        <dbReference type="SAM" id="Phobius"/>
    </source>
</evidence>
<dbReference type="GO" id="GO:0030416">
    <property type="term" value="P:methylamine metabolic process"/>
    <property type="evidence" value="ECO:0007669"/>
    <property type="project" value="InterPro"/>
</dbReference>
<evidence type="ECO:0000256" key="1">
    <source>
        <dbReference type="ARBA" id="ARBA00004141"/>
    </source>
</evidence>
<keyword evidence="4 5" id="KW-0472">Membrane</keyword>
<organism evidence="7 8">
    <name type="scientific">Dyadobacter luteus</name>
    <dbReference type="NCBI Taxonomy" id="2259619"/>
    <lineage>
        <taxon>Bacteria</taxon>
        <taxon>Pseudomonadati</taxon>
        <taxon>Bacteroidota</taxon>
        <taxon>Cytophagia</taxon>
        <taxon>Cytophagales</taxon>
        <taxon>Spirosomataceae</taxon>
        <taxon>Dyadobacter</taxon>
    </lineage>
</organism>
<feature type="transmembrane region" description="Helical" evidence="5">
    <location>
        <begin position="45"/>
        <end position="65"/>
    </location>
</feature>
<evidence type="ECO:0000259" key="6">
    <source>
        <dbReference type="Pfam" id="PF07291"/>
    </source>
</evidence>
<comment type="caution">
    <text evidence="7">The sequence shown here is derived from an EMBL/GenBank/DDBJ whole genome shotgun (WGS) entry which is preliminary data.</text>
</comment>
<keyword evidence="8" id="KW-1185">Reference proteome</keyword>
<feature type="domain" description="Methylamine utilisation protein MauE" evidence="6">
    <location>
        <begin position="5"/>
        <end position="130"/>
    </location>
</feature>
<sequence>MRKQQMLLNIMITLLILLFTYTAVSKLADLSEFEKQLRNQVIPKWSVGILLWLLPLTELVIAAMLMSGKYRVSGLRASVVLMLVFSIYMGLATFHVFDRKPCSCGGVLRSMGFTTHFIFNLTFLFFSIASLRLQKSLDAVFENPKI</sequence>
<dbReference type="GO" id="GO:0016020">
    <property type="term" value="C:membrane"/>
    <property type="evidence" value="ECO:0007669"/>
    <property type="project" value="UniProtKB-SubCell"/>
</dbReference>
<keyword evidence="2 5" id="KW-0812">Transmembrane</keyword>
<dbReference type="RefSeq" id="WP_115831930.1">
    <property type="nucleotide sequence ID" value="NZ_QNUL01000012.1"/>
</dbReference>
<dbReference type="OrthoDB" id="673785at2"/>
<dbReference type="Pfam" id="PF07291">
    <property type="entry name" value="MauE"/>
    <property type="match status" value="1"/>
</dbReference>
<evidence type="ECO:0000256" key="3">
    <source>
        <dbReference type="ARBA" id="ARBA00022989"/>
    </source>
</evidence>
<name>A0A3D8Y9M0_9BACT</name>
<dbReference type="Proteomes" id="UP000256373">
    <property type="component" value="Unassembled WGS sequence"/>
</dbReference>
<feature type="transmembrane region" description="Helical" evidence="5">
    <location>
        <begin position="7"/>
        <end position="25"/>
    </location>
</feature>
<dbReference type="InterPro" id="IPR009908">
    <property type="entry name" value="Methylamine_util_MauE"/>
</dbReference>
<dbReference type="AlphaFoldDB" id="A0A3D8Y9M0"/>
<feature type="transmembrane region" description="Helical" evidence="5">
    <location>
        <begin position="117"/>
        <end position="133"/>
    </location>
</feature>
<feature type="transmembrane region" description="Helical" evidence="5">
    <location>
        <begin position="77"/>
        <end position="97"/>
    </location>
</feature>
<gene>
    <name evidence="7" type="ORF">DSL64_16055</name>
</gene>
<protein>
    <recommendedName>
        <fullName evidence="6">Methylamine utilisation protein MauE domain-containing protein</fullName>
    </recommendedName>
</protein>
<evidence type="ECO:0000313" key="8">
    <source>
        <dbReference type="Proteomes" id="UP000256373"/>
    </source>
</evidence>